<reference evidence="2 3" key="1">
    <citation type="submission" date="2024-03" db="EMBL/GenBank/DDBJ databases">
        <title>A high-quality draft genome sequence of Diaporthe vaccinii, a causative agent of upright dieback and viscid rot disease in cranberry plants.</title>
        <authorList>
            <person name="Sarrasin M."/>
            <person name="Lang B.F."/>
            <person name="Burger G."/>
        </authorList>
    </citation>
    <scope>NUCLEOTIDE SEQUENCE [LARGE SCALE GENOMIC DNA]</scope>
    <source>
        <strain evidence="2 3">IS7</strain>
    </source>
</reference>
<feature type="compositionally biased region" description="Basic residues" evidence="1">
    <location>
        <begin position="420"/>
        <end position="435"/>
    </location>
</feature>
<feature type="compositionally biased region" description="Basic and acidic residues" evidence="1">
    <location>
        <begin position="284"/>
        <end position="301"/>
    </location>
</feature>
<dbReference type="EMBL" id="JBAWTH010000140">
    <property type="protein sequence ID" value="KAL2275215.1"/>
    <property type="molecule type" value="Genomic_DNA"/>
</dbReference>
<protein>
    <submittedName>
        <fullName evidence="2">Uncharacterized protein</fullName>
    </submittedName>
</protein>
<organism evidence="2 3">
    <name type="scientific">Diaporthe vaccinii</name>
    <dbReference type="NCBI Taxonomy" id="105482"/>
    <lineage>
        <taxon>Eukaryota</taxon>
        <taxon>Fungi</taxon>
        <taxon>Dikarya</taxon>
        <taxon>Ascomycota</taxon>
        <taxon>Pezizomycotina</taxon>
        <taxon>Sordariomycetes</taxon>
        <taxon>Sordariomycetidae</taxon>
        <taxon>Diaporthales</taxon>
        <taxon>Diaporthaceae</taxon>
        <taxon>Diaporthe</taxon>
        <taxon>Diaporthe eres species complex</taxon>
    </lineage>
</organism>
<evidence type="ECO:0000256" key="1">
    <source>
        <dbReference type="SAM" id="MobiDB-lite"/>
    </source>
</evidence>
<proteinExistence type="predicted"/>
<feature type="region of interest" description="Disordered" evidence="1">
    <location>
        <begin position="276"/>
        <end position="310"/>
    </location>
</feature>
<feature type="compositionally biased region" description="Basic and acidic residues" evidence="1">
    <location>
        <begin position="373"/>
        <end position="387"/>
    </location>
</feature>
<accession>A0ABR4DYJ6</accession>
<evidence type="ECO:0000313" key="2">
    <source>
        <dbReference type="EMBL" id="KAL2275215.1"/>
    </source>
</evidence>
<gene>
    <name evidence="2" type="ORF">FJTKL_02439</name>
</gene>
<sequence>MATASAIAIAAAYHTTTDPRLHPYPYAHPAIHGLGLPTGNAYTQFSAPDQYEALLGRKLAPTPSHLTSRTLYVPSHNDKAAHLPVYDFTKDYRETVADEPIGSSRFKTRFGLMPKPNGDGRGSSEVSYLVDLEPLERRKSLSGPGVPGVGGGTAATRRKGSLGAGAALVTHGTVSRRMLYGGAEVGLTIPPPQAPLADGDVAYTLTPSSTDVGIRVVASFPLQPTVSRFGSSRNAWFTFTVPSLLDEERTLQWQVHPVEHGLLRYTLVELGGDPSGAAAGAGAAKDEDNWWEETRQDSKGEDEGEDEQEVPYSAAVEKNQHRIRAIYHNVGLGFSLSQPFSEGALLLQNKLDPELEAIIVASLLGLLWRARGEESKPRKNSKTDVPPRKGSKSEASAPGRKKSVGAVTVEEEASLPERPARRKSLIGKILGKKQGPRGTVF</sequence>
<dbReference type="Proteomes" id="UP001600888">
    <property type="component" value="Unassembled WGS sequence"/>
</dbReference>
<comment type="caution">
    <text evidence="2">The sequence shown here is derived from an EMBL/GenBank/DDBJ whole genome shotgun (WGS) entry which is preliminary data.</text>
</comment>
<feature type="region of interest" description="Disordered" evidence="1">
    <location>
        <begin position="373"/>
        <end position="441"/>
    </location>
</feature>
<evidence type="ECO:0000313" key="3">
    <source>
        <dbReference type="Proteomes" id="UP001600888"/>
    </source>
</evidence>
<name>A0ABR4DYJ6_9PEZI</name>
<keyword evidence="3" id="KW-1185">Reference proteome</keyword>